<dbReference type="PANTHER" id="PTHR33308:SF9">
    <property type="entry name" value="PEPTIDOGLYCAN HYDROLASE FLGJ"/>
    <property type="match status" value="1"/>
</dbReference>
<comment type="similarity">
    <text evidence="3">In the N-terminal section; belongs to the FlgJ family.</text>
</comment>
<evidence type="ECO:0000256" key="5">
    <source>
        <dbReference type="ARBA" id="ARBA00013433"/>
    </source>
</evidence>
<dbReference type="AlphaFoldDB" id="A0A8J6IW40"/>
<dbReference type="RefSeq" id="WP_186507309.1">
    <property type="nucleotide sequence ID" value="NZ_JACNEP010000010.1"/>
</dbReference>
<dbReference type="InterPro" id="IPR019301">
    <property type="entry name" value="Flagellar_prot_FlgJ_N"/>
</dbReference>
<reference evidence="14" key="1">
    <citation type="journal article" date="2018" name="Int. J. Syst. Evol. Microbiol.">
        <title>Neptunicella marina gen. nov., sp. nov., isolated from surface seawater.</title>
        <authorList>
            <person name="Liu X."/>
            <person name="Lai Q."/>
            <person name="Du Y."/>
            <person name="Zhang X."/>
            <person name="Liu Z."/>
            <person name="Sun F."/>
            <person name="Shao Z."/>
        </authorList>
    </citation>
    <scope>NUCLEOTIDE SEQUENCE</scope>
    <source>
        <strain evidence="14">S27-2</strain>
    </source>
</reference>
<accession>A0A8J6IW40</accession>
<keyword evidence="9 14" id="KW-0326">Glycosidase</keyword>
<feature type="region of interest" description="Disordered" evidence="12">
    <location>
        <begin position="131"/>
        <end position="157"/>
    </location>
</feature>
<dbReference type="EMBL" id="JACNEP010000010">
    <property type="protein sequence ID" value="MBC3766785.1"/>
    <property type="molecule type" value="Genomic_DNA"/>
</dbReference>
<evidence type="ECO:0000256" key="1">
    <source>
        <dbReference type="ARBA" id="ARBA00002954"/>
    </source>
</evidence>
<keyword evidence="14" id="KW-0969">Cilium</keyword>
<dbReference type="GO" id="GO:0004040">
    <property type="term" value="F:amidase activity"/>
    <property type="evidence" value="ECO:0007669"/>
    <property type="project" value="InterPro"/>
</dbReference>
<comment type="caution">
    <text evidence="14">The sequence shown here is derived from an EMBL/GenBank/DDBJ whole genome shotgun (WGS) entry which is preliminary data.</text>
</comment>
<evidence type="ECO:0000256" key="4">
    <source>
        <dbReference type="ARBA" id="ARBA00007974"/>
    </source>
</evidence>
<dbReference type="SMART" id="SM00047">
    <property type="entry name" value="LYZ2"/>
    <property type="match status" value="1"/>
</dbReference>
<evidence type="ECO:0000256" key="8">
    <source>
        <dbReference type="ARBA" id="ARBA00022801"/>
    </source>
</evidence>
<dbReference type="NCBIfam" id="TIGR02541">
    <property type="entry name" value="flagell_FlgJ"/>
    <property type="match status" value="1"/>
</dbReference>
<evidence type="ECO:0000313" key="15">
    <source>
        <dbReference type="Proteomes" id="UP000601768"/>
    </source>
</evidence>
<keyword evidence="14" id="KW-0966">Cell projection</keyword>
<keyword evidence="6" id="KW-0574">Periplasm</keyword>
<dbReference type="InterPro" id="IPR023346">
    <property type="entry name" value="Lysozyme-like_dom_sf"/>
</dbReference>
<dbReference type="GO" id="GO:0071973">
    <property type="term" value="P:bacterial-type flagellum-dependent cell motility"/>
    <property type="evidence" value="ECO:0007669"/>
    <property type="project" value="TreeGrafter"/>
</dbReference>
<name>A0A8J6IW40_9ALTE</name>
<evidence type="ECO:0000256" key="7">
    <source>
        <dbReference type="ARBA" id="ARBA00022795"/>
    </source>
</evidence>
<evidence type="ECO:0000256" key="10">
    <source>
        <dbReference type="ARBA" id="ARBA00023316"/>
    </source>
</evidence>
<evidence type="ECO:0000256" key="6">
    <source>
        <dbReference type="ARBA" id="ARBA00022764"/>
    </source>
</evidence>
<feature type="compositionally biased region" description="Polar residues" evidence="12">
    <location>
        <begin position="134"/>
        <end position="157"/>
    </location>
</feature>
<comment type="subcellular location">
    <subcellularLocation>
        <location evidence="2">Periplasm</location>
    </subcellularLocation>
</comment>
<evidence type="ECO:0000256" key="12">
    <source>
        <dbReference type="SAM" id="MobiDB-lite"/>
    </source>
</evidence>
<gene>
    <name evidence="14" type="primary">flgJ</name>
    <name evidence="14" type="ORF">H8B19_12920</name>
</gene>
<dbReference type="Gene3D" id="2.10.70.40">
    <property type="entry name" value="peptidoglycan hydrolase"/>
    <property type="match status" value="1"/>
</dbReference>
<evidence type="ECO:0000256" key="9">
    <source>
        <dbReference type="ARBA" id="ARBA00023295"/>
    </source>
</evidence>
<evidence type="ECO:0000256" key="11">
    <source>
        <dbReference type="ARBA" id="ARBA00030835"/>
    </source>
</evidence>
<comment type="similarity">
    <text evidence="4">In the C-terminal section; belongs to the glycosyl hydrolase 73 family.</text>
</comment>
<dbReference type="Pfam" id="PF01832">
    <property type="entry name" value="Glucosaminidase"/>
    <property type="match status" value="1"/>
</dbReference>
<evidence type="ECO:0000256" key="2">
    <source>
        <dbReference type="ARBA" id="ARBA00004418"/>
    </source>
</evidence>
<keyword evidence="14" id="KW-0282">Flagellum</keyword>
<dbReference type="InterPro" id="IPR013377">
    <property type="entry name" value="FlgJ"/>
</dbReference>
<comment type="function">
    <text evidence="1">Flagellum-specific muramidase which hydrolyzes the peptidoglycan layer to assemble the rod structure in the periplasmic space.</text>
</comment>
<protein>
    <recommendedName>
        <fullName evidence="5">Peptidoglycan hydrolase FlgJ</fullName>
    </recommendedName>
    <alternativeName>
        <fullName evidence="11">Muramidase FlgJ</fullName>
    </alternativeName>
</protein>
<dbReference type="GO" id="GO:0042597">
    <property type="term" value="C:periplasmic space"/>
    <property type="evidence" value="ECO:0007669"/>
    <property type="project" value="UniProtKB-SubCell"/>
</dbReference>
<dbReference type="GO" id="GO:0016798">
    <property type="term" value="F:hydrolase activity, acting on glycosyl bonds"/>
    <property type="evidence" value="ECO:0007669"/>
    <property type="project" value="UniProtKB-KW"/>
</dbReference>
<dbReference type="SUPFAM" id="SSF53955">
    <property type="entry name" value="Lysozyme-like"/>
    <property type="match status" value="1"/>
</dbReference>
<feature type="domain" description="Mannosyl-glycoprotein endo-beta-N-acetylglucosamidase-like" evidence="13">
    <location>
        <begin position="159"/>
        <end position="315"/>
    </location>
</feature>
<evidence type="ECO:0000256" key="3">
    <source>
        <dbReference type="ARBA" id="ARBA00006880"/>
    </source>
</evidence>
<sequence>MSDTLNGHIESQLSQARNVNDLAGLDKLRQAAKKNDKAALKEAATQFEAIFIQMMLKSMRKAEDVMSDKDSPFNSEQVKFYRDMHDQQLAMDLASKGSLGLAKMLEQQLGGEDGFIPASVLRNNGDLAGARAQYQAQQTSPDSANNPSQYSAQISRGNKQAAFGNEQDFVQQLMPIAEKIAPEYGLDAKALVAQAAVETGWGKFMIHSQQGQNGHNLFGIKADRNWQGNRTLVDTLEYSGGNPKRQLAQFRAYGSFEDSMRDYAGFVSNSSRYSEAMQSAKDPAAYFEQLQQAGYATDPQYANKVLSVMDSATFKQAIDGMQL</sequence>
<dbReference type="PRINTS" id="PR01002">
    <property type="entry name" value="FLGFLGJ"/>
</dbReference>
<dbReference type="Gene3D" id="1.10.530.10">
    <property type="match status" value="1"/>
</dbReference>
<dbReference type="InterPro" id="IPR002901">
    <property type="entry name" value="MGlyc_endo_b_GlcNAc-like_dom"/>
</dbReference>
<evidence type="ECO:0000313" key="14">
    <source>
        <dbReference type="EMBL" id="MBC3766785.1"/>
    </source>
</evidence>
<dbReference type="GO" id="GO:0071555">
    <property type="term" value="P:cell wall organization"/>
    <property type="evidence" value="ECO:0007669"/>
    <property type="project" value="UniProtKB-KW"/>
</dbReference>
<reference evidence="14" key="2">
    <citation type="submission" date="2020-08" db="EMBL/GenBank/DDBJ databases">
        <authorList>
            <person name="Lai Q."/>
        </authorList>
    </citation>
    <scope>NUCLEOTIDE SEQUENCE</scope>
    <source>
        <strain evidence="14">S27-2</strain>
    </source>
</reference>
<proteinExistence type="inferred from homology"/>
<dbReference type="Pfam" id="PF10135">
    <property type="entry name" value="Rod-binding"/>
    <property type="match status" value="1"/>
</dbReference>
<organism evidence="14 15">
    <name type="scientific">Neptunicella marina</name>
    <dbReference type="NCBI Taxonomy" id="2125989"/>
    <lineage>
        <taxon>Bacteria</taxon>
        <taxon>Pseudomonadati</taxon>
        <taxon>Pseudomonadota</taxon>
        <taxon>Gammaproteobacteria</taxon>
        <taxon>Alteromonadales</taxon>
        <taxon>Alteromonadaceae</taxon>
        <taxon>Neptunicella</taxon>
    </lineage>
</organism>
<dbReference type="Proteomes" id="UP000601768">
    <property type="component" value="Unassembled WGS sequence"/>
</dbReference>
<keyword evidence="15" id="KW-1185">Reference proteome</keyword>
<evidence type="ECO:0000259" key="13">
    <source>
        <dbReference type="SMART" id="SM00047"/>
    </source>
</evidence>
<keyword evidence="7" id="KW-1005">Bacterial flagellum biogenesis</keyword>
<dbReference type="GO" id="GO:0044780">
    <property type="term" value="P:bacterial-type flagellum assembly"/>
    <property type="evidence" value="ECO:0007669"/>
    <property type="project" value="InterPro"/>
</dbReference>
<dbReference type="PANTHER" id="PTHR33308">
    <property type="entry name" value="PEPTIDOGLYCAN HYDROLASE FLGJ"/>
    <property type="match status" value="1"/>
</dbReference>
<keyword evidence="8 14" id="KW-0378">Hydrolase</keyword>
<dbReference type="InterPro" id="IPR051056">
    <property type="entry name" value="Glycosyl_Hydrolase_73"/>
</dbReference>
<keyword evidence="10" id="KW-0961">Cell wall biogenesis/degradation</keyword>